<evidence type="ECO:0000256" key="2">
    <source>
        <dbReference type="ARBA" id="ARBA00007430"/>
    </source>
</evidence>
<keyword evidence="3" id="KW-1003">Cell membrane</keyword>
<keyword evidence="6 7" id="KW-0472">Membrane</keyword>
<dbReference type="Pfam" id="PF13440">
    <property type="entry name" value="Polysacc_synt_3"/>
    <property type="match status" value="1"/>
</dbReference>
<comment type="subcellular location">
    <subcellularLocation>
        <location evidence="1">Cell membrane</location>
        <topology evidence="1">Multi-pass membrane protein</topology>
    </subcellularLocation>
</comment>
<evidence type="ECO:0000256" key="1">
    <source>
        <dbReference type="ARBA" id="ARBA00004651"/>
    </source>
</evidence>
<feature type="transmembrane region" description="Helical" evidence="7">
    <location>
        <begin position="406"/>
        <end position="424"/>
    </location>
</feature>
<organism evidence="8 9">
    <name type="scientific">Candidatus Woesebacteria bacterium GW2011_GWF1_40_24</name>
    <dbReference type="NCBI Taxonomy" id="1618601"/>
    <lineage>
        <taxon>Bacteria</taxon>
        <taxon>Candidatus Woeseibacteriota</taxon>
    </lineage>
</organism>
<name>A0A0G0RRR1_9BACT</name>
<evidence type="ECO:0000256" key="5">
    <source>
        <dbReference type="ARBA" id="ARBA00022989"/>
    </source>
</evidence>
<accession>A0A0G0RRR1</accession>
<comment type="similarity">
    <text evidence="2">Belongs to the polysaccharide synthase family.</text>
</comment>
<evidence type="ECO:0000256" key="3">
    <source>
        <dbReference type="ARBA" id="ARBA00022475"/>
    </source>
</evidence>
<feature type="transmembrane region" description="Helical" evidence="7">
    <location>
        <begin position="374"/>
        <end position="394"/>
    </location>
</feature>
<feature type="transmembrane region" description="Helical" evidence="7">
    <location>
        <begin position="190"/>
        <end position="210"/>
    </location>
</feature>
<evidence type="ECO:0000313" key="8">
    <source>
        <dbReference type="EMBL" id="KKR55203.1"/>
    </source>
</evidence>
<evidence type="ECO:0000256" key="4">
    <source>
        <dbReference type="ARBA" id="ARBA00022692"/>
    </source>
</evidence>
<feature type="transmembrane region" description="Helical" evidence="7">
    <location>
        <begin position="307"/>
        <end position="330"/>
    </location>
</feature>
<dbReference type="PANTHER" id="PTHR30250:SF10">
    <property type="entry name" value="LIPOPOLYSACCHARIDE BIOSYNTHESIS PROTEIN WZXC"/>
    <property type="match status" value="1"/>
</dbReference>
<dbReference type="EMBL" id="LBYR01000026">
    <property type="protein sequence ID" value="KKR55203.1"/>
    <property type="molecule type" value="Genomic_DNA"/>
</dbReference>
<keyword evidence="5 7" id="KW-1133">Transmembrane helix</keyword>
<dbReference type="PANTHER" id="PTHR30250">
    <property type="entry name" value="PST FAMILY PREDICTED COLANIC ACID TRANSPORTER"/>
    <property type="match status" value="1"/>
</dbReference>
<evidence type="ECO:0000256" key="7">
    <source>
        <dbReference type="SAM" id="Phobius"/>
    </source>
</evidence>
<dbReference type="GO" id="GO:0005886">
    <property type="term" value="C:plasma membrane"/>
    <property type="evidence" value="ECO:0007669"/>
    <property type="project" value="UniProtKB-SubCell"/>
</dbReference>
<gene>
    <name evidence="8" type="ORF">UT93_C0026G0003</name>
</gene>
<feature type="transmembrane region" description="Helical" evidence="7">
    <location>
        <begin position="37"/>
        <end position="55"/>
    </location>
</feature>
<feature type="transmembrane region" description="Helical" evidence="7">
    <location>
        <begin position="436"/>
        <end position="453"/>
    </location>
</feature>
<proteinExistence type="inferred from homology"/>
<feature type="transmembrane region" description="Helical" evidence="7">
    <location>
        <begin position="131"/>
        <end position="154"/>
    </location>
</feature>
<feature type="transmembrane region" description="Helical" evidence="7">
    <location>
        <begin position="105"/>
        <end position="125"/>
    </location>
</feature>
<dbReference type="InterPro" id="IPR050833">
    <property type="entry name" value="Poly_Biosynth_Transport"/>
</dbReference>
<dbReference type="Proteomes" id="UP000034627">
    <property type="component" value="Unassembled WGS sequence"/>
</dbReference>
<keyword evidence="4 7" id="KW-0812">Transmembrane</keyword>
<evidence type="ECO:0000256" key="6">
    <source>
        <dbReference type="ARBA" id="ARBA00023136"/>
    </source>
</evidence>
<protein>
    <submittedName>
        <fullName evidence="8">Polysaccharide biosynthesis protein</fullName>
    </submittedName>
</protein>
<feature type="transmembrane region" description="Helical" evidence="7">
    <location>
        <begin position="342"/>
        <end position="362"/>
    </location>
</feature>
<sequence>MNEEHRESHLDPTAEISLDTVKQRSVKGVVALTGRYFVLYAITLGAQGILGALLTTAQFGVFGIVSAIINFLVYFSDIGLAAALIQKKEKVDEDDLKTTFTVQQILVLTLLTLIFVFSSKIQRFYNLDQSSIYLLYALGISFFMSSLKTIPSVLLERGLNFEKIAISNILESIAYNICLVFLAWKGFGITSFTIAVLVRGVVGLFSLYIFQPWKPSFTISRKSLSKLLKFGIPYQINTFIAVLKDDGLTLVLGKIIGIGPLGILVWAQKWIQVPLRVVLDNVTKVTFPAFSRMQDDKESLEKAVTKSVFFTTVLVFPATVAILILFPIVTNMIPKYNQWLPAIFPLTLLSINVLFAAVTTQLTNLLNAIGKIKITSGLMVMWTVLTWVFVPILAKKYGADGAAAGYALVGMSSIIAIFIVKKYVNFSLTEAALKPFFASVVMGITLLVLRSMLPATPATLGVLIVTGAVLYTLCILALVGVSLIEDAKKTFSVLLKK</sequence>
<feature type="transmembrane region" description="Helical" evidence="7">
    <location>
        <begin position="459"/>
        <end position="484"/>
    </location>
</feature>
<feature type="transmembrane region" description="Helical" evidence="7">
    <location>
        <begin position="61"/>
        <end position="85"/>
    </location>
</feature>
<feature type="transmembrane region" description="Helical" evidence="7">
    <location>
        <begin position="166"/>
        <end position="184"/>
    </location>
</feature>
<reference evidence="8 9" key="1">
    <citation type="journal article" date="2015" name="Nature">
        <title>rRNA introns, odd ribosomes, and small enigmatic genomes across a large radiation of phyla.</title>
        <authorList>
            <person name="Brown C.T."/>
            <person name="Hug L.A."/>
            <person name="Thomas B.C."/>
            <person name="Sharon I."/>
            <person name="Castelle C.J."/>
            <person name="Singh A."/>
            <person name="Wilkins M.J."/>
            <person name="Williams K.H."/>
            <person name="Banfield J.F."/>
        </authorList>
    </citation>
    <scope>NUCLEOTIDE SEQUENCE [LARGE SCALE GENOMIC DNA]</scope>
</reference>
<evidence type="ECO:0000313" key="9">
    <source>
        <dbReference type="Proteomes" id="UP000034627"/>
    </source>
</evidence>
<dbReference type="AlphaFoldDB" id="A0A0G0RRR1"/>
<comment type="caution">
    <text evidence="8">The sequence shown here is derived from an EMBL/GenBank/DDBJ whole genome shotgun (WGS) entry which is preliminary data.</text>
</comment>